<dbReference type="OrthoDB" id="962301at2"/>
<keyword evidence="9" id="KW-1185">Reference proteome</keyword>
<comment type="caution">
    <text evidence="7">The sequence shown here is derived from an EMBL/GenBank/DDBJ whole genome shotgun (WGS) entry which is preliminary data.</text>
</comment>
<evidence type="ECO:0000256" key="3">
    <source>
        <dbReference type="ARBA" id="ARBA00022833"/>
    </source>
</evidence>
<organism evidence="7 8">
    <name type="scientific">Erythrobacter ramosus</name>
    <dbReference type="NCBI Taxonomy" id="35811"/>
    <lineage>
        <taxon>Bacteria</taxon>
        <taxon>Pseudomonadati</taxon>
        <taxon>Pseudomonadota</taxon>
        <taxon>Alphaproteobacteria</taxon>
        <taxon>Sphingomonadales</taxon>
        <taxon>Erythrobacteraceae</taxon>
        <taxon>Erythrobacter/Porphyrobacter group</taxon>
        <taxon>Erythrobacter</taxon>
    </lineage>
</organism>
<dbReference type="EMBL" id="WTYB01000001">
    <property type="protein sequence ID" value="MXP37209.1"/>
    <property type="molecule type" value="Genomic_DNA"/>
</dbReference>
<name>A0A6I4UIP4_9SPHN</name>
<protein>
    <submittedName>
        <fullName evidence="6">Phage/conjugal plasmid C-4 type zinc finger TraR family protein</fullName>
    </submittedName>
</protein>
<dbReference type="SUPFAM" id="SSF57716">
    <property type="entry name" value="Glucocorticoid receptor-like (DNA-binding domain)"/>
    <property type="match status" value="1"/>
</dbReference>
<gene>
    <name evidence="6" type="ORF">FHS52_001106</name>
    <name evidence="7" type="ORF">GRI59_01115</name>
</gene>
<evidence type="ECO:0000313" key="7">
    <source>
        <dbReference type="EMBL" id="MXP37209.1"/>
    </source>
</evidence>
<dbReference type="InterPro" id="IPR000962">
    <property type="entry name" value="Znf_DskA_TraR"/>
</dbReference>
<sequence>MDLGERSIERAEEFERLQRDAAVQRIRNNLVGLGEEFCLGCGDKIEEARRMALPSATRCVDCQTKIERGR</sequence>
<dbReference type="AlphaFoldDB" id="A0A6I4UIP4"/>
<evidence type="ECO:0000313" key="9">
    <source>
        <dbReference type="Proteomes" id="UP000548685"/>
    </source>
</evidence>
<feature type="domain" description="Zinc finger DksA/TraR C4-type" evidence="5">
    <location>
        <begin position="37"/>
        <end position="68"/>
    </location>
</feature>
<dbReference type="Gene3D" id="1.20.120.910">
    <property type="entry name" value="DksA, coiled-coil domain"/>
    <property type="match status" value="1"/>
</dbReference>
<evidence type="ECO:0000256" key="1">
    <source>
        <dbReference type="ARBA" id="ARBA00022723"/>
    </source>
</evidence>
<evidence type="ECO:0000259" key="5">
    <source>
        <dbReference type="Pfam" id="PF01258"/>
    </source>
</evidence>
<evidence type="ECO:0000256" key="2">
    <source>
        <dbReference type="ARBA" id="ARBA00022771"/>
    </source>
</evidence>
<keyword evidence="3" id="KW-0862">Zinc</keyword>
<dbReference type="Proteomes" id="UP000548685">
    <property type="component" value="Unassembled WGS sequence"/>
</dbReference>
<reference evidence="6 9" key="2">
    <citation type="submission" date="2020-08" db="EMBL/GenBank/DDBJ databases">
        <title>Genomic Encyclopedia of Type Strains, Phase IV (KMG-IV): sequencing the most valuable type-strain genomes for metagenomic binning, comparative biology and taxonomic classification.</title>
        <authorList>
            <person name="Goeker M."/>
        </authorList>
    </citation>
    <scope>NUCLEOTIDE SEQUENCE [LARGE SCALE GENOMIC DNA]</scope>
    <source>
        <strain evidence="6 9">DSM 8510</strain>
    </source>
</reference>
<dbReference type="Proteomes" id="UP000430021">
    <property type="component" value="Unassembled WGS sequence"/>
</dbReference>
<keyword evidence="1" id="KW-0479">Metal-binding</keyword>
<evidence type="ECO:0000313" key="6">
    <source>
        <dbReference type="EMBL" id="MBB3775163.1"/>
    </source>
</evidence>
<evidence type="ECO:0000256" key="4">
    <source>
        <dbReference type="PROSITE-ProRule" id="PRU00510"/>
    </source>
</evidence>
<feature type="zinc finger region" description="dksA C4-type" evidence="4">
    <location>
        <begin position="38"/>
        <end position="62"/>
    </location>
</feature>
<proteinExistence type="predicted"/>
<dbReference type="EMBL" id="JACICE010000001">
    <property type="protein sequence ID" value="MBB3775163.1"/>
    <property type="molecule type" value="Genomic_DNA"/>
</dbReference>
<reference evidence="7 8" key="1">
    <citation type="submission" date="2019-12" db="EMBL/GenBank/DDBJ databases">
        <title>Genomic-based taxomic classification of the family Erythrobacteraceae.</title>
        <authorList>
            <person name="Xu L."/>
        </authorList>
    </citation>
    <scope>NUCLEOTIDE SEQUENCE [LARGE SCALE GENOMIC DNA]</scope>
    <source>
        <strain evidence="7 8">JCM 10282</strain>
    </source>
</reference>
<dbReference type="Pfam" id="PF01258">
    <property type="entry name" value="zf-dskA_traR"/>
    <property type="match status" value="1"/>
</dbReference>
<accession>A0A6I4UIP4</accession>
<dbReference type="GO" id="GO:0008270">
    <property type="term" value="F:zinc ion binding"/>
    <property type="evidence" value="ECO:0007669"/>
    <property type="project" value="UniProtKB-KW"/>
</dbReference>
<dbReference type="RefSeq" id="WP_160759365.1">
    <property type="nucleotide sequence ID" value="NZ_BAAADZ010000002.1"/>
</dbReference>
<keyword evidence="2" id="KW-0863">Zinc-finger</keyword>
<dbReference type="PROSITE" id="PS51128">
    <property type="entry name" value="ZF_DKSA_2"/>
    <property type="match status" value="1"/>
</dbReference>
<evidence type="ECO:0000313" key="8">
    <source>
        <dbReference type="Proteomes" id="UP000430021"/>
    </source>
</evidence>